<name>A0A0F9K2Z5_9ZZZZ</name>
<feature type="domain" description="Bacterial bifunctional deaminase-reductase C-terminal" evidence="4">
    <location>
        <begin position="62"/>
        <end position="248"/>
    </location>
</feature>
<dbReference type="InterPro" id="IPR002734">
    <property type="entry name" value="RibDG_C"/>
</dbReference>
<dbReference type="InterPro" id="IPR050765">
    <property type="entry name" value="Riboflavin_Biosynth_HTPR"/>
</dbReference>
<gene>
    <name evidence="5" type="ORF">LCGC14_1752010</name>
</gene>
<evidence type="ECO:0000256" key="3">
    <source>
        <dbReference type="ARBA" id="ARBA00023002"/>
    </source>
</evidence>
<dbReference type="SUPFAM" id="SSF53597">
    <property type="entry name" value="Dihydrofolate reductase-like"/>
    <property type="match status" value="1"/>
</dbReference>
<accession>A0A0F9K2Z5</accession>
<sequence length="264" mass="30201">MDRPNVYVYVTTSLDGRLSLEPNAILYNPDNINLNKYPRFHDMFGDSIFGALVDELKESYKPDTFMEGSNMIMFEGQEVKRLPKYNGDSEYLYQDYLPTEITKNPKRKFWLAIVDGKGRLRSGYKGNEDNEQSHILHLVSYNVAPEYLAFLQNNKIPYLISGKERVDLKNMLSKMYTKLNLKSIMISSAGKLSGALLRDDLIDEINILFNPFIIGGFKTPVLFASPELNPPKILPTKLTLISSKVNDNGSIWVRYKVIPNSEKK</sequence>
<organism evidence="5">
    <name type="scientific">marine sediment metagenome</name>
    <dbReference type="NCBI Taxonomy" id="412755"/>
    <lineage>
        <taxon>unclassified sequences</taxon>
        <taxon>metagenomes</taxon>
        <taxon>ecological metagenomes</taxon>
    </lineage>
</organism>
<comment type="caution">
    <text evidence="5">The sequence shown here is derived from an EMBL/GenBank/DDBJ whole genome shotgun (WGS) entry which is preliminary data.</text>
</comment>
<evidence type="ECO:0000313" key="5">
    <source>
        <dbReference type="EMBL" id="KKM05643.1"/>
    </source>
</evidence>
<dbReference type="PANTHER" id="PTHR38011">
    <property type="entry name" value="DIHYDROFOLATE REDUCTASE FAMILY PROTEIN (AFU_ORTHOLOGUE AFUA_8G06820)"/>
    <property type="match status" value="1"/>
</dbReference>
<dbReference type="PANTHER" id="PTHR38011:SF7">
    <property type="entry name" value="2,5-DIAMINO-6-RIBOSYLAMINO-4(3H)-PYRIMIDINONE 5'-PHOSPHATE REDUCTASE"/>
    <property type="match status" value="1"/>
</dbReference>
<dbReference type="GO" id="GO:0009231">
    <property type="term" value="P:riboflavin biosynthetic process"/>
    <property type="evidence" value="ECO:0007669"/>
    <property type="project" value="InterPro"/>
</dbReference>
<evidence type="ECO:0000256" key="1">
    <source>
        <dbReference type="ARBA" id="ARBA00005104"/>
    </source>
</evidence>
<dbReference type="AlphaFoldDB" id="A0A0F9K2Z5"/>
<dbReference type="Gene3D" id="3.40.430.10">
    <property type="entry name" value="Dihydrofolate Reductase, subunit A"/>
    <property type="match status" value="1"/>
</dbReference>
<reference evidence="5" key="1">
    <citation type="journal article" date="2015" name="Nature">
        <title>Complex archaea that bridge the gap between prokaryotes and eukaryotes.</title>
        <authorList>
            <person name="Spang A."/>
            <person name="Saw J.H."/>
            <person name="Jorgensen S.L."/>
            <person name="Zaremba-Niedzwiedzka K."/>
            <person name="Martijn J."/>
            <person name="Lind A.E."/>
            <person name="van Eijk R."/>
            <person name="Schleper C."/>
            <person name="Guy L."/>
            <person name="Ettema T.J."/>
        </authorList>
    </citation>
    <scope>NUCLEOTIDE SEQUENCE</scope>
</reference>
<dbReference type="EMBL" id="LAZR01016171">
    <property type="protein sequence ID" value="KKM05643.1"/>
    <property type="molecule type" value="Genomic_DNA"/>
</dbReference>
<comment type="pathway">
    <text evidence="1">Cofactor biosynthesis; riboflavin biosynthesis.</text>
</comment>
<dbReference type="GO" id="GO:0008703">
    <property type="term" value="F:5-amino-6-(5-phosphoribosylamino)uracil reductase activity"/>
    <property type="evidence" value="ECO:0007669"/>
    <property type="project" value="InterPro"/>
</dbReference>
<evidence type="ECO:0000259" key="4">
    <source>
        <dbReference type="Pfam" id="PF01872"/>
    </source>
</evidence>
<dbReference type="Pfam" id="PF01872">
    <property type="entry name" value="RibD_C"/>
    <property type="match status" value="1"/>
</dbReference>
<evidence type="ECO:0000256" key="2">
    <source>
        <dbReference type="ARBA" id="ARBA00022857"/>
    </source>
</evidence>
<keyword evidence="2" id="KW-0521">NADP</keyword>
<protein>
    <recommendedName>
        <fullName evidence="4">Bacterial bifunctional deaminase-reductase C-terminal domain-containing protein</fullName>
    </recommendedName>
</protein>
<dbReference type="InterPro" id="IPR024072">
    <property type="entry name" value="DHFR-like_dom_sf"/>
</dbReference>
<proteinExistence type="predicted"/>
<keyword evidence="3" id="KW-0560">Oxidoreductase</keyword>